<dbReference type="GO" id="GO:0046872">
    <property type="term" value="F:metal ion binding"/>
    <property type="evidence" value="ECO:0007669"/>
    <property type="project" value="UniProtKB-KW"/>
</dbReference>
<dbReference type="PROSITE" id="PS50979">
    <property type="entry name" value="BC"/>
    <property type="match status" value="1"/>
</dbReference>
<dbReference type="FunFam" id="3.30.1490.20:FF:000018">
    <property type="entry name" value="Biotin carboxylase"/>
    <property type="match status" value="1"/>
</dbReference>
<keyword evidence="6" id="KW-0479">Metal-binding</keyword>
<dbReference type="UniPathway" id="UPA00655">
    <property type="reaction ID" value="UER00711"/>
</dbReference>
<evidence type="ECO:0000259" key="14">
    <source>
        <dbReference type="PROSITE" id="PS50975"/>
    </source>
</evidence>
<organism evidence="16 17">
    <name type="scientific">Thermoanaerobaculum aquaticum</name>
    <dbReference type="NCBI Taxonomy" id="1312852"/>
    <lineage>
        <taxon>Bacteria</taxon>
        <taxon>Pseudomonadati</taxon>
        <taxon>Acidobacteriota</taxon>
        <taxon>Thermoanaerobaculia</taxon>
        <taxon>Thermoanaerobaculales</taxon>
        <taxon>Thermoanaerobaculaceae</taxon>
        <taxon>Thermoanaerobaculum</taxon>
    </lineage>
</organism>
<dbReference type="PROSITE" id="PS50975">
    <property type="entry name" value="ATP_GRASP"/>
    <property type="match status" value="1"/>
</dbReference>
<keyword evidence="10 13" id="KW-0092">Biotin</keyword>
<keyword evidence="13" id="KW-0444">Lipid biosynthesis</keyword>
<dbReference type="Pfam" id="PF02785">
    <property type="entry name" value="Biotin_carb_C"/>
    <property type="match status" value="1"/>
</dbReference>
<evidence type="ECO:0000259" key="15">
    <source>
        <dbReference type="PROSITE" id="PS50979"/>
    </source>
</evidence>
<dbReference type="STRING" id="1312852.EG19_08280"/>
<dbReference type="InterPro" id="IPR004549">
    <property type="entry name" value="Acetyl_CoA_COase_biotin_COase"/>
</dbReference>
<dbReference type="OrthoDB" id="9807469at2"/>
<dbReference type="SUPFAM" id="SSF52440">
    <property type="entry name" value="PreATP-grasp domain"/>
    <property type="match status" value="1"/>
</dbReference>
<dbReference type="SUPFAM" id="SSF51246">
    <property type="entry name" value="Rudiment single hybrid motif"/>
    <property type="match status" value="1"/>
</dbReference>
<dbReference type="PANTHER" id="PTHR48095:SF2">
    <property type="entry name" value="BIOTIN CARBOXYLASE, CHLOROPLASTIC"/>
    <property type="match status" value="1"/>
</dbReference>
<evidence type="ECO:0000256" key="4">
    <source>
        <dbReference type="ARBA" id="ARBA00013263"/>
    </source>
</evidence>
<dbReference type="InterPro" id="IPR011054">
    <property type="entry name" value="Rudment_hybrid_motif"/>
</dbReference>
<evidence type="ECO:0000256" key="13">
    <source>
        <dbReference type="RuleBase" id="RU365063"/>
    </source>
</evidence>
<dbReference type="FunFam" id="3.40.50.20:FF:000010">
    <property type="entry name" value="Propionyl-CoA carboxylase subunit alpha"/>
    <property type="match status" value="1"/>
</dbReference>
<accession>A0A062XUE6</accession>
<reference evidence="16 17" key="1">
    <citation type="submission" date="2014-04" db="EMBL/GenBank/DDBJ databases">
        <title>The Genome Sequence of Thermoanaerobaculum aquaticum MP-01, The First Cultivated Group 23 Acidobacterium.</title>
        <authorList>
            <person name="Stamps B.W."/>
            <person name="Losey N.A."/>
            <person name="Lawson P.A."/>
            <person name="Stevenson B.S."/>
        </authorList>
    </citation>
    <scope>NUCLEOTIDE SEQUENCE [LARGE SCALE GENOMIC DNA]</scope>
    <source>
        <strain evidence="16 17">MP-01</strain>
    </source>
</reference>
<evidence type="ECO:0000256" key="3">
    <source>
        <dbReference type="ARBA" id="ARBA00011750"/>
    </source>
</evidence>
<keyword evidence="13" id="KW-0275">Fatty acid biosynthesis</keyword>
<dbReference type="Pfam" id="PF00289">
    <property type="entry name" value="Biotin_carb_N"/>
    <property type="match status" value="1"/>
</dbReference>
<evidence type="ECO:0000256" key="8">
    <source>
        <dbReference type="ARBA" id="ARBA00022840"/>
    </source>
</evidence>
<evidence type="ECO:0000256" key="6">
    <source>
        <dbReference type="ARBA" id="ARBA00022723"/>
    </source>
</evidence>
<dbReference type="Proteomes" id="UP000027284">
    <property type="component" value="Unassembled WGS sequence"/>
</dbReference>
<dbReference type="PROSITE" id="PS00866">
    <property type="entry name" value="CPSASE_1"/>
    <property type="match status" value="1"/>
</dbReference>
<dbReference type="InterPro" id="IPR051602">
    <property type="entry name" value="ACC_Biotin_Carboxylase"/>
</dbReference>
<evidence type="ECO:0000313" key="16">
    <source>
        <dbReference type="EMBL" id="KDA52984.1"/>
    </source>
</evidence>
<evidence type="ECO:0000256" key="5">
    <source>
        <dbReference type="ARBA" id="ARBA00022598"/>
    </source>
</evidence>
<dbReference type="GO" id="GO:0004075">
    <property type="term" value="F:biotin carboxylase activity"/>
    <property type="evidence" value="ECO:0007669"/>
    <property type="project" value="UniProtKB-EC"/>
</dbReference>
<comment type="catalytic activity">
    <reaction evidence="11 13">
        <text>N(6)-biotinyl-L-lysyl-[protein] + hydrogencarbonate + ATP = N(6)-carboxybiotinyl-L-lysyl-[protein] + ADP + phosphate + H(+)</text>
        <dbReference type="Rhea" id="RHEA:13501"/>
        <dbReference type="Rhea" id="RHEA-COMP:10505"/>
        <dbReference type="Rhea" id="RHEA-COMP:10506"/>
        <dbReference type="ChEBI" id="CHEBI:15378"/>
        <dbReference type="ChEBI" id="CHEBI:17544"/>
        <dbReference type="ChEBI" id="CHEBI:30616"/>
        <dbReference type="ChEBI" id="CHEBI:43474"/>
        <dbReference type="ChEBI" id="CHEBI:83144"/>
        <dbReference type="ChEBI" id="CHEBI:83145"/>
        <dbReference type="ChEBI" id="CHEBI:456216"/>
        <dbReference type="EC" id="6.3.4.14"/>
    </reaction>
</comment>
<dbReference type="SUPFAM" id="SSF56059">
    <property type="entry name" value="Glutathione synthetase ATP-binding domain-like"/>
    <property type="match status" value="1"/>
</dbReference>
<protein>
    <recommendedName>
        <fullName evidence="4 13">Biotin carboxylase</fullName>
        <ecNumber evidence="4 13">6.3.4.14</ecNumber>
    </recommendedName>
    <alternativeName>
        <fullName evidence="13">Acetyl-coenzyme A carboxylase biotin carboxylase subunit A</fullName>
    </alternativeName>
</protein>
<dbReference type="NCBIfam" id="NF006367">
    <property type="entry name" value="PRK08591.1"/>
    <property type="match status" value="1"/>
</dbReference>
<gene>
    <name evidence="16" type="ORF">EG19_08280</name>
</gene>
<evidence type="ECO:0000256" key="7">
    <source>
        <dbReference type="ARBA" id="ARBA00022741"/>
    </source>
</evidence>
<dbReference type="InterPro" id="IPR005481">
    <property type="entry name" value="BC-like_N"/>
</dbReference>
<dbReference type="InterPro" id="IPR011764">
    <property type="entry name" value="Biotin_carboxylation_dom"/>
</dbReference>
<keyword evidence="5 13" id="KW-0436">Ligase</keyword>
<dbReference type="PROSITE" id="PS00867">
    <property type="entry name" value="CPSASE_2"/>
    <property type="match status" value="1"/>
</dbReference>
<dbReference type="Gene3D" id="3.30.470.20">
    <property type="entry name" value="ATP-grasp fold, B domain"/>
    <property type="match status" value="1"/>
</dbReference>
<dbReference type="Pfam" id="PF02786">
    <property type="entry name" value="CPSase_L_D2"/>
    <property type="match status" value="1"/>
</dbReference>
<comment type="caution">
    <text evidence="16">The sequence shown here is derived from an EMBL/GenBank/DDBJ whole genome shotgun (WGS) entry which is preliminary data.</text>
</comment>
<dbReference type="SMART" id="SM00878">
    <property type="entry name" value="Biotin_carb_C"/>
    <property type="match status" value="1"/>
</dbReference>
<keyword evidence="13" id="KW-0276">Fatty acid metabolism</keyword>
<evidence type="ECO:0000256" key="9">
    <source>
        <dbReference type="ARBA" id="ARBA00022842"/>
    </source>
</evidence>
<comment type="subunit">
    <text evidence="3 13">Acetyl-CoA carboxylase is a heterohexamer of biotin carboxyl carrier protein, biotin carboxylase and the two subunits of carboxyl transferase in a 2:2 complex.</text>
</comment>
<keyword evidence="13" id="KW-0443">Lipid metabolism</keyword>
<dbReference type="RefSeq" id="WP_038050367.1">
    <property type="nucleotide sequence ID" value="NZ_JMFG01000036.1"/>
</dbReference>
<dbReference type="AlphaFoldDB" id="A0A062XUE6"/>
<dbReference type="NCBIfam" id="TIGR00514">
    <property type="entry name" value="accC"/>
    <property type="match status" value="1"/>
</dbReference>
<evidence type="ECO:0000256" key="10">
    <source>
        <dbReference type="ARBA" id="ARBA00023267"/>
    </source>
</evidence>
<dbReference type="EMBL" id="JMFG01000036">
    <property type="protein sequence ID" value="KDA52984.1"/>
    <property type="molecule type" value="Genomic_DNA"/>
</dbReference>
<evidence type="ECO:0000313" key="17">
    <source>
        <dbReference type="Proteomes" id="UP000027284"/>
    </source>
</evidence>
<dbReference type="PANTHER" id="PTHR48095">
    <property type="entry name" value="PYRUVATE CARBOXYLASE SUBUNIT A"/>
    <property type="match status" value="1"/>
</dbReference>
<dbReference type="GO" id="GO:0005524">
    <property type="term" value="F:ATP binding"/>
    <property type="evidence" value="ECO:0007669"/>
    <property type="project" value="UniProtKB-UniRule"/>
</dbReference>
<sequence>MIRKVLIANRGEIAVRIIAACREAGLATVAVHSEADRDSLHVRLADESVCIGPPYAKESYLNITAIIAAAEITGADAIHPGYGFLAENAHFAEVVQECGLTWIGPPPNAIRLMGDKAVARKTVAARGVPVVPGSQEPLASREEAVELAQTIGFPVILKASAGGGGKGMRVANDARELRHAFDTARHEAERAFGVGDVYLEKYLTHPRHIEIQVMADQHGKVASLGERECSIQRRHQKLIEESPSPVITPELRKAMGDAAIAAAKAVGYEGAGTVEFLFQDGQFYFMEMNTRIQVEHPVTELVTGVDLVLEQLRVASGQRLSFSRNPKLSGHAMEFRINAEDPETFAPSPGTVSFLALPGGPGVRVDTHLYRGYRVPPYYDSLLAKLIVFGQNREEVLRRARRALSMFVVEGVKTTIPLHLRILEDRDFREGNLSTRFMERFLASP</sequence>
<comment type="pathway">
    <text evidence="2 13">Lipid metabolism; malonyl-CoA biosynthesis; malonyl-CoA from acetyl-CoA: step 1/1.</text>
</comment>
<comment type="function">
    <text evidence="1 13">This protein is a component of the acetyl coenzyme A carboxylase complex; first, biotin carboxylase catalyzes the carboxylation of the carrier protein and then the transcarboxylase transfers the carboxyl group to form malonyl-CoA.</text>
</comment>
<evidence type="ECO:0000256" key="12">
    <source>
        <dbReference type="PROSITE-ProRule" id="PRU00409"/>
    </source>
</evidence>
<feature type="domain" description="Biotin carboxylation" evidence="15">
    <location>
        <begin position="1"/>
        <end position="443"/>
    </location>
</feature>
<proteinExistence type="predicted"/>
<dbReference type="InterPro" id="IPR005479">
    <property type="entry name" value="CPAse_ATP-bd"/>
</dbReference>
<feature type="domain" description="ATP-grasp" evidence="14">
    <location>
        <begin position="120"/>
        <end position="316"/>
    </location>
</feature>
<keyword evidence="17" id="KW-1185">Reference proteome</keyword>
<dbReference type="GO" id="GO:2001295">
    <property type="term" value="P:malonyl-CoA biosynthetic process"/>
    <property type="evidence" value="ECO:0007669"/>
    <property type="project" value="UniProtKB-UniPathway"/>
</dbReference>
<dbReference type="InterPro" id="IPR005482">
    <property type="entry name" value="Biotin_COase_C"/>
</dbReference>
<dbReference type="EC" id="6.3.4.14" evidence="4 13"/>
<keyword evidence="9" id="KW-0460">Magnesium</keyword>
<dbReference type="InterPro" id="IPR016185">
    <property type="entry name" value="PreATP-grasp_dom_sf"/>
</dbReference>
<keyword evidence="8 12" id="KW-0067">ATP-binding</keyword>
<evidence type="ECO:0000256" key="11">
    <source>
        <dbReference type="ARBA" id="ARBA00048600"/>
    </source>
</evidence>
<name>A0A062XUE6_9BACT</name>
<keyword evidence="7 12" id="KW-0547">Nucleotide-binding</keyword>
<dbReference type="GO" id="GO:0006633">
    <property type="term" value="P:fatty acid biosynthetic process"/>
    <property type="evidence" value="ECO:0007669"/>
    <property type="project" value="UniProtKB-KW"/>
</dbReference>
<evidence type="ECO:0000256" key="2">
    <source>
        <dbReference type="ARBA" id="ARBA00004956"/>
    </source>
</evidence>
<evidence type="ECO:0000256" key="1">
    <source>
        <dbReference type="ARBA" id="ARBA00003761"/>
    </source>
</evidence>
<dbReference type="InterPro" id="IPR011761">
    <property type="entry name" value="ATP-grasp"/>
</dbReference>